<evidence type="ECO:0000256" key="2">
    <source>
        <dbReference type="ARBA" id="ARBA00022857"/>
    </source>
</evidence>
<proteinExistence type="evidence at transcript level"/>
<dbReference type="InterPro" id="IPR002347">
    <property type="entry name" value="SDR_fam"/>
</dbReference>
<dbReference type="EMBL" id="GANO01003389">
    <property type="protein sequence ID" value="JAB56482.1"/>
    <property type="molecule type" value="mRNA"/>
</dbReference>
<reference evidence="5" key="1">
    <citation type="journal article" date="2014" name="Insect Biochem. Mol. Biol.">
        <title>An insight into the sialome of the frog biting fly, Corethrella appendiculata.</title>
        <authorList>
            <person name="Ribeiro J.M.C."/>
            <person name="Chagas A.C."/>
            <person name="Pham V.M."/>
            <person name="Lounibos L.P."/>
            <person name="Calvo E."/>
        </authorList>
    </citation>
    <scope>NUCLEOTIDE SEQUENCE</scope>
    <source>
        <tissue evidence="5">Salivary glands</tissue>
    </source>
</reference>
<dbReference type="SUPFAM" id="SSF51735">
    <property type="entry name" value="NAD(P)-binding Rossmann-fold domains"/>
    <property type="match status" value="1"/>
</dbReference>
<dbReference type="PANTHER" id="PTHR43899:SF13">
    <property type="entry name" value="RH59310P"/>
    <property type="match status" value="1"/>
</dbReference>
<evidence type="ECO:0000313" key="5">
    <source>
        <dbReference type="EMBL" id="JAB56482.1"/>
    </source>
</evidence>
<dbReference type="PRINTS" id="PR00080">
    <property type="entry name" value="SDRFAMILY"/>
</dbReference>
<organism evidence="5">
    <name type="scientific">Corethrella appendiculata</name>
    <dbReference type="NCBI Taxonomy" id="1370023"/>
    <lineage>
        <taxon>Eukaryota</taxon>
        <taxon>Metazoa</taxon>
        <taxon>Ecdysozoa</taxon>
        <taxon>Arthropoda</taxon>
        <taxon>Hexapoda</taxon>
        <taxon>Insecta</taxon>
        <taxon>Pterygota</taxon>
        <taxon>Neoptera</taxon>
        <taxon>Endopterygota</taxon>
        <taxon>Diptera</taxon>
        <taxon>Nematocera</taxon>
        <taxon>Culicoidea</taxon>
        <taxon>Chaoboridae</taxon>
        <taxon>Corethrella</taxon>
    </lineage>
</organism>
<dbReference type="Gene3D" id="3.40.50.720">
    <property type="entry name" value="NAD(P)-binding Rossmann-like Domain"/>
    <property type="match status" value="1"/>
</dbReference>
<protein>
    <submittedName>
        <fullName evidence="5">Putative 17 beta-hydroxysteroid dehydrogenase type 3</fullName>
    </submittedName>
</protein>
<dbReference type="FunFam" id="3.40.50.720:FF:000137">
    <property type="entry name" value="Hydroxysteroid (17-beta) dehydrogenase 3"/>
    <property type="match status" value="1"/>
</dbReference>
<dbReference type="CDD" id="cd05356">
    <property type="entry name" value="17beta-HSD1_like_SDR_c"/>
    <property type="match status" value="1"/>
</dbReference>
<dbReference type="PRINTS" id="PR00081">
    <property type="entry name" value="GDHRDH"/>
</dbReference>
<dbReference type="AlphaFoldDB" id="U5ES67"/>
<keyword evidence="3" id="KW-0560">Oxidoreductase</keyword>
<keyword evidence="2" id="KW-0521">NADP</keyword>
<dbReference type="InterPro" id="IPR051019">
    <property type="entry name" value="VLCFA-Steroid_DH"/>
</dbReference>
<dbReference type="PANTHER" id="PTHR43899">
    <property type="entry name" value="RH59310P"/>
    <property type="match status" value="1"/>
</dbReference>
<dbReference type="Pfam" id="PF00106">
    <property type="entry name" value="adh_short"/>
    <property type="match status" value="1"/>
</dbReference>
<accession>U5ES67</accession>
<evidence type="ECO:0000256" key="4">
    <source>
        <dbReference type="RuleBase" id="RU000363"/>
    </source>
</evidence>
<name>U5ES67_9DIPT</name>
<dbReference type="InterPro" id="IPR036291">
    <property type="entry name" value="NAD(P)-bd_dom_sf"/>
</dbReference>
<evidence type="ECO:0000256" key="3">
    <source>
        <dbReference type="ARBA" id="ARBA00023002"/>
    </source>
</evidence>
<dbReference type="GO" id="GO:0016491">
    <property type="term" value="F:oxidoreductase activity"/>
    <property type="evidence" value="ECO:0007669"/>
    <property type="project" value="UniProtKB-KW"/>
</dbReference>
<evidence type="ECO:0000256" key="1">
    <source>
        <dbReference type="ARBA" id="ARBA00006484"/>
    </source>
</evidence>
<dbReference type="GO" id="GO:0005783">
    <property type="term" value="C:endoplasmic reticulum"/>
    <property type="evidence" value="ECO:0007669"/>
    <property type="project" value="TreeGrafter"/>
</dbReference>
<sequence length="320" mass="35445">MVSFYDVFGGVSTFIVSVQILRHVFPWIYENFVGPKLFGSPIKLKEMGEWALVTGATDGIGKSYAKALAKKGINIILVSRSLTKLETVAKEIETEFQVQTKIIDVDFTSGPQIYEKIEKQILGLDIGILVNNVGISYANPEYFLMIPDRDKFIQNVITCNILSVTSMLQLVLPGMVEKNKGVVINISSMSATIPNPMLSIYAASKVFVDKFTEDMATEYSKSGIIFQSVLPGPVATNMSKIRSATWMACTPQVYVQSALKTLGLTRHTTGYYPHALLKLVINTMESLVPSIAQKITLKTMQNIRSRAMKKLSNKNVTDTH</sequence>
<comment type="similarity">
    <text evidence="1 4">Belongs to the short-chain dehydrogenases/reductases (SDR) family.</text>
</comment>
<dbReference type="PIRSF" id="PIRSF000126">
    <property type="entry name" value="11-beta-HSD1"/>
    <property type="match status" value="1"/>
</dbReference>